<dbReference type="GeneID" id="93652066"/>
<evidence type="ECO:0000256" key="2">
    <source>
        <dbReference type="ARBA" id="ARBA00005677"/>
    </source>
</evidence>
<gene>
    <name evidence="7" type="ORF">I9W82_003437</name>
</gene>
<proteinExistence type="inferred from homology"/>
<evidence type="ECO:0000256" key="1">
    <source>
        <dbReference type="ARBA" id="ARBA00004173"/>
    </source>
</evidence>
<keyword evidence="8" id="KW-1185">Reference proteome</keyword>
<dbReference type="InterPro" id="IPR007740">
    <property type="entry name" value="Ribosomal_mL49"/>
</dbReference>
<comment type="caution">
    <text evidence="7">The sequence shown here is derived from an EMBL/GenBank/DDBJ whole genome shotgun (WGS) entry which is preliminary data.</text>
</comment>
<dbReference type="AlphaFoldDB" id="A0A8H7ZDU6"/>
<dbReference type="Proteomes" id="UP000669133">
    <property type="component" value="Unassembled WGS sequence"/>
</dbReference>
<comment type="subcellular location">
    <subcellularLocation>
        <location evidence="1">Mitochondrion</location>
    </subcellularLocation>
</comment>
<reference evidence="7 8" key="1">
    <citation type="submission" date="2020-12" db="EMBL/GenBank/DDBJ databases">
        <title>Effect of drift, selection, and recombination on the evolution of hybrid genomes in Candida yeast pathogens.</title>
        <authorList>
            <person name="Mixao V."/>
            <person name="Ksiezopolska E."/>
            <person name="Saus E."/>
            <person name="Boekhout T."/>
            <person name="Gacser A."/>
            <person name="Gabaldon T."/>
        </authorList>
    </citation>
    <scope>NUCLEOTIDE SEQUENCE [LARGE SCALE GENOMIC DNA]</scope>
    <source>
        <strain evidence="7 8">BP57</strain>
    </source>
</reference>
<comment type="similarity">
    <text evidence="2">Belongs to the mitochondrion-specific ribosomal protein mL49 family.</text>
</comment>
<dbReference type="Pfam" id="PF05046">
    <property type="entry name" value="Img2"/>
    <property type="match status" value="1"/>
</dbReference>
<evidence type="ECO:0000256" key="5">
    <source>
        <dbReference type="ARBA" id="ARBA00023274"/>
    </source>
</evidence>
<evidence type="ECO:0000256" key="4">
    <source>
        <dbReference type="ARBA" id="ARBA00023128"/>
    </source>
</evidence>
<accession>A0A8H7ZDU6</accession>
<organism evidence="7 8">
    <name type="scientific">Candida metapsilosis</name>
    <dbReference type="NCBI Taxonomy" id="273372"/>
    <lineage>
        <taxon>Eukaryota</taxon>
        <taxon>Fungi</taxon>
        <taxon>Dikarya</taxon>
        <taxon>Ascomycota</taxon>
        <taxon>Saccharomycotina</taxon>
        <taxon>Pichiomycetes</taxon>
        <taxon>Debaryomycetaceae</taxon>
        <taxon>Candida/Lodderomyces clade</taxon>
        <taxon>Candida</taxon>
    </lineage>
</organism>
<evidence type="ECO:0000256" key="6">
    <source>
        <dbReference type="ARBA" id="ARBA00035191"/>
    </source>
</evidence>
<dbReference type="GO" id="GO:0003735">
    <property type="term" value="F:structural constituent of ribosome"/>
    <property type="evidence" value="ECO:0007669"/>
    <property type="project" value="InterPro"/>
</dbReference>
<evidence type="ECO:0000256" key="3">
    <source>
        <dbReference type="ARBA" id="ARBA00022980"/>
    </source>
</evidence>
<dbReference type="GO" id="GO:0006412">
    <property type="term" value="P:translation"/>
    <property type="evidence" value="ECO:0007669"/>
    <property type="project" value="InterPro"/>
</dbReference>
<keyword evidence="4" id="KW-0496">Mitochondrion</keyword>
<dbReference type="GO" id="GO:0005762">
    <property type="term" value="C:mitochondrial large ribosomal subunit"/>
    <property type="evidence" value="ECO:0007669"/>
    <property type="project" value="TreeGrafter"/>
</dbReference>
<keyword evidence="3" id="KW-0689">Ribosomal protein</keyword>
<protein>
    <recommendedName>
        <fullName evidence="6">Large ribosomal subunit protein mL49</fullName>
    </recommendedName>
</protein>
<dbReference type="PANTHER" id="PTHR13477">
    <property type="entry name" value="MITOCHONDRIAL 39S RIBOSOMAL PROTEIN L49"/>
    <property type="match status" value="1"/>
</dbReference>
<dbReference type="Gene3D" id="3.30.780.10">
    <property type="entry name" value="SUI1-like domain"/>
    <property type="match status" value="1"/>
</dbReference>
<keyword evidence="5" id="KW-0687">Ribonucleoprotein</keyword>
<dbReference type="EMBL" id="JAEOAQ010000004">
    <property type="protein sequence ID" value="KAG5418719.1"/>
    <property type="molecule type" value="Genomic_DNA"/>
</dbReference>
<dbReference type="PANTHER" id="PTHR13477:SF0">
    <property type="entry name" value="LARGE RIBOSOMAL SUBUNIT PROTEIN ML49"/>
    <property type="match status" value="1"/>
</dbReference>
<dbReference type="OrthoDB" id="19439at2759"/>
<dbReference type="RefSeq" id="XP_067547835.1">
    <property type="nucleotide sequence ID" value="XM_067692402.1"/>
</dbReference>
<name>A0A8H7ZDU6_9ASCO</name>
<evidence type="ECO:0000313" key="8">
    <source>
        <dbReference type="Proteomes" id="UP000669133"/>
    </source>
</evidence>
<evidence type="ECO:0000313" key="7">
    <source>
        <dbReference type="EMBL" id="KAG5418719.1"/>
    </source>
</evidence>
<sequence>MRPTPTLLALRVKVPKPELTRYTFQDLSSVSHRDLPNNGFGVKNYYISKTKFHHWPVYKKVQNTKITTEIKRVQGDLHQLKQDLLEAYPQFDITMNQGAGIVNIKGDVTREVTELFEKEIKI</sequence>